<organism evidence="1 2">
    <name type="scientific">Pseudomonas typographi</name>
    <dbReference type="NCBI Taxonomy" id="2715964"/>
    <lineage>
        <taxon>Bacteria</taxon>
        <taxon>Pseudomonadati</taxon>
        <taxon>Pseudomonadota</taxon>
        <taxon>Gammaproteobacteria</taxon>
        <taxon>Pseudomonadales</taxon>
        <taxon>Pseudomonadaceae</taxon>
        <taxon>Pseudomonas</taxon>
    </lineage>
</organism>
<gene>
    <name evidence="1" type="ORF">HAQ05_10290</name>
</gene>
<sequence>MPTALVKDPAYPQAFVVHSGGPLPLLLMGSAVQWNQDYAVTVKHLPYLPGAAYQGSGDVQFFKHNANGNLPVWRQYTHGETLTAVGFNSLYLPIEGRGHALAALVRLDAQDGVF</sequence>
<dbReference type="Proteomes" id="UP000805841">
    <property type="component" value="Unassembled WGS sequence"/>
</dbReference>
<name>A0ABR7Z1A0_9PSED</name>
<keyword evidence="2" id="KW-1185">Reference proteome</keyword>
<accession>A0ABR7Z1A0</accession>
<evidence type="ECO:0000313" key="1">
    <source>
        <dbReference type="EMBL" id="MBD1599091.1"/>
    </source>
</evidence>
<comment type="caution">
    <text evidence="1">The sequence shown here is derived from an EMBL/GenBank/DDBJ whole genome shotgun (WGS) entry which is preliminary data.</text>
</comment>
<proteinExistence type="predicted"/>
<dbReference type="EMBL" id="JAAOCA010000010">
    <property type="protein sequence ID" value="MBD1599091.1"/>
    <property type="molecule type" value="Genomic_DNA"/>
</dbReference>
<protein>
    <submittedName>
        <fullName evidence="1">Uncharacterized protein</fullName>
    </submittedName>
</protein>
<evidence type="ECO:0000313" key="2">
    <source>
        <dbReference type="Proteomes" id="UP000805841"/>
    </source>
</evidence>
<reference evidence="1 2" key="1">
    <citation type="journal article" date="2020" name="Insects">
        <title>Bacteria Belonging to Pseudomonas typographi sp. nov. from the Bark Beetle Ips typographus Have Genomic Potential to Aid in the Host Ecology.</title>
        <authorList>
            <person name="Peral-Aranega E."/>
            <person name="Saati-Santamaria Z."/>
            <person name="Kolarik M."/>
            <person name="Rivas R."/>
            <person name="Garcia-Fraile P."/>
        </authorList>
    </citation>
    <scope>NUCLEOTIDE SEQUENCE [LARGE SCALE GENOMIC DNA]</scope>
    <source>
        <strain evidence="1 2">CA3A</strain>
    </source>
</reference>